<comment type="caution">
    <text evidence="2">The sequence shown here is derived from an EMBL/GenBank/DDBJ whole genome shotgun (WGS) entry which is preliminary data.</text>
</comment>
<accession>A0A6G1FEJ9</accession>
<evidence type="ECO:0000256" key="1">
    <source>
        <dbReference type="SAM" id="MobiDB-lite"/>
    </source>
</evidence>
<feature type="region of interest" description="Disordered" evidence="1">
    <location>
        <begin position="1"/>
        <end position="79"/>
    </location>
</feature>
<sequence length="79" mass="8272">MNHNEPAKTKRHHGGGDGGRITVPLGSKGAVGSEADCGAMGSRLCKRRVRPSGAPGEGGRQRVEDSLGGGRWRRPTVKL</sequence>
<evidence type="ECO:0000313" key="2">
    <source>
        <dbReference type="EMBL" id="KAF0935327.1"/>
    </source>
</evidence>
<dbReference type="EMBL" id="SPHZ02000001">
    <property type="protein sequence ID" value="KAF0935327.1"/>
    <property type="molecule type" value="Genomic_DNA"/>
</dbReference>
<name>A0A6G1FEJ9_9ORYZ</name>
<dbReference type="AlphaFoldDB" id="A0A6G1FEJ9"/>
<protein>
    <recommendedName>
        <fullName evidence="4">DUF834 domain-containing protein</fullName>
    </recommendedName>
</protein>
<evidence type="ECO:0000313" key="3">
    <source>
        <dbReference type="Proteomes" id="UP000479710"/>
    </source>
</evidence>
<reference evidence="2 3" key="1">
    <citation type="submission" date="2019-11" db="EMBL/GenBank/DDBJ databases">
        <title>Whole genome sequence of Oryza granulata.</title>
        <authorList>
            <person name="Li W."/>
        </authorList>
    </citation>
    <scope>NUCLEOTIDE SEQUENCE [LARGE SCALE GENOMIC DNA]</scope>
    <source>
        <strain evidence="3">cv. Menghai</strain>
        <tissue evidence="2">Leaf</tissue>
    </source>
</reference>
<keyword evidence="3" id="KW-1185">Reference proteome</keyword>
<evidence type="ECO:0008006" key="4">
    <source>
        <dbReference type="Google" id="ProtNLM"/>
    </source>
</evidence>
<gene>
    <name evidence="2" type="ORF">E2562_032031</name>
</gene>
<proteinExistence type="predicted"/>
<dbReference type="Proteomes" id="UP000479710">
    <property type="component" value="Unassembled WGS sequence"/>
</dbReference>
<organism evidence="2 3">
    <name type="scientific">Oryza meyeriana var. granulata</name>
    <dbReference type="NCBI Taxonomy" id="110450"/>
    <lineage>
        <taxon>Eukaryota</taxon>
        <taxon>Viridiplantae</taxon>
        <taxon>Streptophyta</taxon>
        <taxon>Embryophyta</taxon>
        <taxon>Tracheophyta</taxon>
        <taxon>Spermatophyta</taxon>
        <taxon>Magnoliopsida</taxon>
        <taxon>Liliopsida</taxon>
        <taxon>Poales</taxon>
        <taxon>Poaceae</taxon>
        <taxon>BOP clade</taxon>
        <taxon>Oryzoideae</taxon>
        <taxon>Oryzeae</taxon>
        <taxon>Oryzinae</taxon>
        <taxon>Oryza</taxon>
        <taxon>Oryza meyeriana</taxon>
    </lineage>
</organism>